<comment type="similarity">
    <text evidence="2">Belongs to the prokaryotic Ku family.</text>
</comment>
<name>A0ABW4YW83_9HYPH</name>
<keyword evidence="2" id="KW-0233">DNA recombination</keyword>
<accession>A0ABW4YW83</accession>
<keyword evidence="2" id="KW-0227">DNA damage</keyword>
<organism evidence="5 6">
    <name type="scientific">Ancylobacter oerskovii</name>
    <dbReference type="NCBI Taxonomy" id="459519"/>
    <lineage>
        <taxon>Bacteria</taxon>
        <taxon>Pseudomonadati</taxon>
        <taxon>Pseudomonadota</taxon>
        <taxon>Alphaproteobacteria</taxon>
        <taxon>Hyphomicrobiales</taxon>
        <taxon>Xanthobacteraceae</taxon>
        <taxon>Ancylobacter</taxon>
    </lineage>
</organism>
<keyword evidence="2" id="KW-0234">DNA repair</keyword>
<evidence type="ECO:0000313" key="6">
    <source>
        <dbReference type="Proteomes" id="UP001597299"/>
    </source>
</evidence>
<dbReference type="NCBIfam" id="TIGR02772">
    <property type="entry name" value="Ku_bact"/>
    <property type="match status" value="1"/>
</dbReference>
<comment type="function">
    <text evidence="2">With LigD forms a non-homologous end joining (NHEJ) DNA repair enzyme, which repairs dsDNA breaks with reduced fidelity. Binds linear dsDNA with 5'- and 3'- overhangs but not closed circular dsDNA nor ssDNA. Recruits and stimulates the ligase activity of LigD.</text>
</comment>
<dbReference type="SMART" id="SM00559">
    <property type="entry name" value="Ku78"/>
    <property type="match status" value="1"/>
</dbReference>
<dbReference type="EMBL" id="JBHUHD010000001">
    <property type="protein sequence ID" value="MFD2140382.1"/>
    <property type="molecule type" value="Genomic_DNA"/>
</dbReference>
<feature type="region of interest" description="Disordered" evidence="3">
    <location>
        <begin position="227"/>
        <end position="254"/>
    </location>
</feature>
<dbReference type="CDD" id="cd00789">
    <property type="entry name" value="KU_like"/>
    <property type="match status" value="1"/>
</dbReference>
<dbReference type="HAMAP" id="MF_01875">
    <property type="entry name" value="Prokaryotic_Ku"/>
    <property type="match status" value="1"/>
</dbReference>
<comment type="caution">
    <text evidence="5">The sequence shown here is derived from an EMBL/GenBank/DDBJ whole genome shotgun (WGS) entry which is preliminary data.</text>
</comment>
<reference evidence="6" key="1">
    <citation type="journal article" date="2019" name="Int. J. Syst. Evol. Microbiol.">
        <title>The Global Catalogue of Microorganisms (GCM) 10K type strain sequencing project: providing services to taxonomists for standard genome sequencing and annotation.</title>
        <authorList>
            <consortium name="The Broad Institute Genomics Platform"/>
            <consortium name="The Broad Institute Genome Sequencing Center for Infectious Disease"/>
            <person name="Wu L."/>
            <person name="Ma J."/>
        </authorList>
    </citation>
    <scope>NUCLEOTIDE SEQUENCE [LARGE SCALE GENOMIC DNA]</scope>
    <source>
        <strain evidence="6">CCM 7435</strain>
    </source>
</reference>
<dbReference type="InterPro" id="IPR006164">
    <property type="entry name" value="DNA_bd_Ku70/Ku80"/>
</dbReference>
<dbReference type="PANTHER" id="PTHR41251:SF1">
    <property type="entry name" value="NON-HOMOLOGOUS END JOINING PROTEIN KU"/>
    <property type="match status" value="1"/>
</dbReference>
<protein>
    <recommendedName>
        <fullName evidence="2">Non-homologous end joining protein Ku</fullName>
    </recommendedName>
</protein>
<feature type="domain" description="Ku" evidence="4">
    <location>
        <begin position="55"/>
        <end position="185"/>
    </location>
</feature>
<evidence type="ECO:0000256" key="3">
    <source>
        <dbReference type="SAM" id="MobiDB-lite"/>
    </source>
</evidence>
<evidence type="ECO:0000259" key="4">
    <source>
        <dbReference type="SMART" id="SM00559"/>
    </source>
</evidence>
<dbReference type="InterPro" id="IPR009187">
    <property type="entry name" value="Prok_Ku"/>
</dbReference>
<sequence>MARRSFWKGYLKLSLVTCAVTMEPATGEGGKIRFHTLNRATGNRVEARYVDAVSGREVREEDEARGYELEPGRIVYLEDDELDAVALESTRTIDIDMFVPADSIGSIWFDKPHFLAPADEVGAEAFAVIREAMAASRMNGIARLVLYRRERAVMLEPRERGIVLWTLHYGDEVRPAADYVGDRPARKPDPAALELIFELIEARMRDWDPSMVGDPVQENLRKLIAARKSKRRAPAKRREEPAGEPAPTGGNVISITEALKRSLAAEKAARRG</sequence>
<dbReference type="SUPFAM" id="SSF100939">
    <property type="entry name" value="SPOC domain-like"/>
    <property type="match status" value="1"/>
</dbReference>
<proteinExistence type="inferred from homology"/>
<gene>
    <name evidence="2" type="primary">ku</name>
    <name evidence="5" type="ORF">ACFSNC_08235</name>
</gene>
<keyword evidence="6" id="KW-1185">Reference proteome</keyword>
<dbReference type="RefSeq" id="WP_213353046.1">
    <property type="nucleotide sequence ID" value="NZ_JAHBGB010000031.1"/>
</dbReference>
<dbReference type="PIRSF" id="PIRSF006493">
    <property type="entry name" value="Prok_Ku"/>
    <property type="match status" value="1"/>
</dbReference>
<evidence type="ECO:0000313" key="5">
    <source>
        <dbReference type="EMBL" id="MFD2140382.1"/>
    </source>
</evidence>
<dbReference type="InterPro" id="IPR016194">
    <property type="entry name" value="SPOC-like_C_dom_sf"/>
</dbReference>
<evidence type="ECO:0000256" key="1">
    <source>
        <dbReference type="ARBA" id="ARBA00023125"/>
    </source>
</evidence>
<dbReference type="Proteomes" id="UP001597299">
    <property type="component" value="Unassembled WGS sequence"/>
</dbReference>
<comment type="subunit">
    <text evidence="2">Homodimer. Interacts with LigD.</text>
</comment>
<keyword evidence="1 2" id="KW-0238">DNA-binding</keyword>
<dbReference type="Gene3D" id="2.40.290.10">
    <property type="match status" value="1"/>
</dbReference>
<evidence type="ECO:0000256" key="2">
    <source>
        <dbReference type="HAMAP-Rule" id="MF_01875"/>
    </source>
</evidence>
<dbReference type="Pfam" id="PF02735">
    <property type="entry name" value="Ku"/>
    <property type="match status" value="1"/>
</dbReference>
<dbReference type="PANTHER" id="PTHR41251">
    <property type="entry name" value="NON-HOMOLOGOUS END JOINING PROTEIN KU"/>
    <property type="match status" value="1"/>
</dbReference>